<feature type="signal peptide" evidence="4">
    <location>
        <begin position="1"/>
        <end position="18"/>
    </location>
</feature>
<dbReference type="AlphaFoldDB" id="A0A9P8AED5"/>
<reference evidence="5" key="1">
    <citation type="journal article" date="2021" name="Genome Biol. Evol.">
        <title>The assembled and annotated genome of the fairy-ring fungus Marasmius oreades.</title>
        <authorList>
            <person name="Hiltunen M."/>
            <person name="Ament-Velasquez S.L."/>
            <person name="Johannesson H."/>
        </authorList>
    </citation>
    <scope>NUCLEOTIDE SEQUENCE</scope>
    <source>
        <strain evidence="5">03SP1</strain>
    </source>
</reference>
<evidence type="ECO:0000313" key="6">
    <source>
        <dbReference type="Proteomes" id="UP001049176"/>
    </source>
</evidence>
<evidence type="ECO:0000313" key="5">
    <source>
        <dbReference type="EMBL" id="KAG7098504.1"/>
    </source>
</evidence>
<evidence type="ECO:0000256" key="2">
    <source>
        <dbReference type="ARBA" id="ARBA00010421"/>
    </source>
</evidence>
<dbReference type="InterPro" id="IPR036908">
    <property type="entry name" value="RlpA-like_sf"/>
</dbReference>
<sequence length="138" mass="15058">MKFAHLLVAVFFALHSNAVIVQFDKIYDKPEGRLESVACSDGPNGLITRGYGPTFGTLPKFNHIGAASAIEGWNSEKCGTCWELKYTTKFTQRSIVIFAIDHTEEGFTISEGAMNDLTANQAKLLGRVDVVTTEVPCA</sequence>
<dbReference type="InterPro" id="IPR010829">
    <property type="entry name" value="Cerato-platanin"/>
</dbReference>
<keyword evidence="3" id="KW-0964">Secreted</keyword>
<comment type="caution">
    <text evidence="5">The sequence shown here is derived from an EMBL/GenBank/DDBJ whole genome shotgun (WGS) entry which is preliminary data.</text>
</comment>
<dbReference type="GeneID" id="66069524"/>
<accession>A0A9P8AED5</accession>
<keyword evidence="6" id="KW-1185">Reference proteome</keyword>
<organism evidence="5 6">
    <name type="scientific">Marasmius oreades</name>
    <name type="common">fairy-ring Marasmius</name>
    <dbReference type="NCBI Taxonomy" id="181124"/>
    <lineage>
        <taxon>Eukaryota</taxon>
        <taxon>Fungi</taxon>
        <taxon>Dikarya</taxon>
        <taxon>Basidiomycota</taxon>
        <taxon>Agaricomycotina</taxon>
        <taxon>Agaricomycetes</taxon>
        <taxon>Agaricomycetidae</taxon>
        <taxon>Agaricales</taxon>
        <taxon>Marasmiineae</taxon>
        <taxon>Marasmiaceae</taxon>
        <taxon>Marasmius</taxon>
    </lineage>
</organism>
<dbReference type="GO" id="GO:0005576">
    <property type="term" value="C:extracellular region"/>
    <property type="evidence" value="ECO:0007669"/>
    <property type="project" value="UniProtKB-SubCell"/>
</dbReference>
<dbReference type="CDD" id="cd22778">
    <property type="entry name" value="DPBB_CEPL-like"/>
    <property type="match status" value="1"/>
</dbReference>
<dbReference type="RefSeq" id="XP_043014974.1">
    <property type="nucleotide sequence ID" value="XM_043146272.1"/>
</dbReference>
<proteinExistence type="inferred from homology"/>
<dbReference type="KEGG" id="more:E1B28_000448"/>
<dbReference type="OrthoDB" id="4898945at2759"/>
<evidence type="ECO:0000256" key="1">
    <source>
        <dbReference type="ARBA" id="ARBA00004613"/>
    </source>
</evidence>
<dbReference type="Pfam" id="PF07249">
    <property type="entry name" value="Cerato-platanin"/>
    <property type="match status" value="1"/>
</dbReference>
<gene>
    <name evidence="5" type="ORF">E1B28_000448</name>
</gene>
<keyword evidence="4" id="KW-0732">Signal</keyword>
<evidence type="ECO:0000256" key="3">
    <source>
        <dbReference type="ARBA" id="ARBA00022525"/>
    </source>
</evidence>
<feature type="chain" id="PRO_5040396767" description="Cerato-platanin" evidence="4">
    <location>
        <begin position="19"/>
        <end position="138"/>
    </location>
</feature>
<dbReference type="EMBL" id="CM032181">
    <property type="protein sequence ID" value="KAG7098504.1"/>
    <property type="molecule type" value="Genomic_DNA"/>
</dbReference>
<name>A0A9P8AED5_9AGAR</name>
<comment type="similarity">
    <text evidence="2">Belongs to the cerato-platanin family.</text>
</comment>
<dbReference type="Gene3D" id="2.40.40.10">
    <property type="entry name" value="RlpA-like domain"/>
    <property type="match status" value="1"/>
</dbReference>
<evidence type="ECO:0000256" key="4">
    <source>
        <dbReference type="SAM" id="SignalP"/>
    </source>
</evidence>
<comment type="subcellular location">
    <subcellularLocation>
        <location evidence="1">Secreted</location>
    </subcellularLocation>
</comment>
<protein>
    <recommendedName>
        <fullName evidence="7">Cerato-platanin</fullName>
    </recommendedName>
</protein>
<dbReference type="SUPFAM" id="SSF50685">
    <property type="entry name" value="Barwin-like endoglucanases"/>
    <property type="match status" value="1"/>
</dbReference>
<dbReference type="Proteomes" id="UP001049176">
    <property type="component" value="Chromosome 1"/>
</dbReference>
<evidence type="ECO:0008006" key="7">
    <source>
        <dbReference type="Google" id="ProtNLM"/>
    </source>
</evidence>